<proteinExistence type="predicted"/>
<feature type="signal peptide" evidence="2">
    <location>
        <begin position="1"/>
        <end position="15"/>
    </location>
</feature>
<evidence type="ECO:0000256" key="2">
    <source>
        <dbReference type="SAM" id="SignalP"/>
    </source>
</evidence>
<feature type="chain" id="PRO_5012181230" description="RxLR effector protein" evidence="2">
    <location>
        <begin position="16"/>
        <end position="83"/>
    </location>
</feature>
<organism evidence="3">
    <name type="scientific">Aphanomyces astaci</name>
    <name type="common">Crayfish plague agent</name>
    <dbReference type="NCBI Taxonomy" id="112090"/>
    <lineage>
        <taxon>Eukaryota</taxon>
        <taxon>Sar</taxon>
        <taxon>Stramenopiles</taxon>
        <taxon>Oomycota</taxon>
        <taxon>Saprolegniomycetes</taxon>
        <taxon>Saprolegniales</taxon>
        <taxon>Verrucalvaceae</taxon>
        <taxon>Aphanomyces</taxon>
    </lineage>
</organism>
<accession>W4H544</accession>
<dbReference type="VEuPathDB" id="FungiDB:H257_02103"/>
<dbReference type="AlphaFoldDB" id="W4H544"/>
<dbReference type="GeneID" id="20804099"/>
<evidence type="ECO:0000256" key="1">
    <source>
        <dbReference type="SAM" id="MobiDB-lite"/>
    </source>
</evidence>
<name>W4H544_APHAT</name>
<sequence>MKTVAILMLVATANAVVDPVQQRDQATAAEPIGDLRAAESAKEWRWGGGYWGGGDEMLSIATQLLGTPPPAPHPQNPSTSSRH</sequence>
<keyword evidence="2" id="KW-0732">Signal</keyword>
<reference evidence="3" key="1">
    <citation type="submission" date="2013-12" db="EMBL/GenBank/DDBJ databases">
        <title>The Genome Sequence of Aphanomyces astaci APO3.</title>
        <authorList>
            <consortium name="The Broad Institute Genomics Platform"/>
            <person name="Russ C."/>
            <person name="Tyler B."/>
            <person name="van West P."/>
            <person name="Dieguez-Uribeondo J."/>
            <person name="Young S.K."/>
            <person name="Zeng Q."/>
            <person name="Gargeya S."/>
            <person name="Fitzgerald M."/>
            <person name="Abouelleil A."/>
            <person name="Alvarado L."/>
            <person name="Chapman S.B."/>
            <person name="Gainer-Dewar J."/>
            <person name="Goldberg J."/>
            <person name="Griggs A."/>
            <person name="Gujja S."/>
            <person name="Hansen M."/>
            <person name="Howarth C."/>
            <person name="Imamovic A."/>
            <person name="Ireland A."/>
            <person name="Larimer J."/>
            <person name="McCowan C."/>
            <person name="Murphy C."/>
            <person name="Pearson M."/>
            <person name="Poon T.W."/>
            <person name="Priest M."/>
            <person name="Roberts A."/>
            <person name="Saif S."/>
            <person name="Shea T."/>
            <person name="Sykes S."/>
            <person name="Wortman J."/>
            <person name="Nusbaum C."/>
            <person name="Birren B."/>
        </authorList>
    </citation>
    <scope>NUCLEOTIDE SEQUENCE [LARGE SCALE GENOMIC DNA]</scope>
    <source>
        <strain evidence="3">APO3</strain>
    </source>
</reference>
<dbReference type="RefSeq" id="XP_009823904.1">
    <property type="nucleotide sequence ID" value="XM_009825602.1"/>
</dbReference>
<feature type="region of interest" description="Disordered" evidence="1">
    <location>
        <begin position="64"/>
        <end position="83"/>
    </location>
</feature>
<protein>
    <recommendedName>
        <fullName evidence="4">RxLR effector protein</fullName>
    </recommendedName>
</protein>
<evidence type="ECO:0000313" key="3">
    <source>
        <dbReference type="EMBL" id="ETV87105.1"/>
    </source>
</evidence>
<dbReference type="EMBL" id="KI913116">
    <property type="protein sequence ID" value="ETV87105.1"/>
    <property type="molecule type" value="Genomic_DNA"/>
</dbReference>
<gene>
    <name evidence="3" type="ORF">H257_02103</name>
</gene>
<evidence type="ECO:0008006" key="4">
    <source>
        <dbReference type="Google" id="ProtNLM"/>
    </source>
</evidence>